<dbReference type="PANTHER" id="PTHR12630">
    <property type="entry name" value="N-LINKED OLIGOSACCHARIDE PROCESSING"/>
    <property type="match status" value="1"/>
</dbReference>
<dbReference type="Pfam" id="PF13015">
    <property type="entry name" value="PRKCSH_1"/>
    <property type="match status" value="1"/>
</dbReference>
<dbReference type="InterPro" id="IPR044865">
    <property type="entry name" value="MRH_dom"/>
</dbReference>
<dbReference type="InterPro" id="IPR039794">
    <property type="entry name" value="Gtb1-like"/>
</dbReference>
<reference evidence="9" key="1">
    <citation type="journal article" date="2020" name="Fungal Divers.">
        <title>Resolving the Mortierellaceae phylogeny through synthesis of multi-gene phylogenetics and phylogenomics.</title>
        <authorList>
            <person name="Vandepol N."/>
            <person name="Liber J."/>
            <person name="Desiro A."/>
            <person name="Na H."/>
            <person name="Kennedy M."/>
            <person name="Barry K."/>
            <person name="Grigoriev I.V."/>
            <person name="Miller A.N."/>
            <person name="O'Donnell K."/>
            <person name="Stajich J.E."/>
            <person name="Bonito G."/>
        </authorList>
    </citation>
    <scope>NUCLEOTIDE SEQUENCE</scope>
    <source>
        <strain evidence="9">NVP1</strain>
    </source>
</reference>
<accession>A0A9P5SNC5</accession>
<dbReference type="PROSITE" id="PS51914">
    <property type="entry name" value="MRH"/>
    <property type="match status" value="1"/>
</dbReference>
<feature type="compositionally biased region" description="Polar residues" evidence="6">
    <location>
        <begin position="652"/>
        <end position="666"/>
    </location>
</feature>
<keyword evidence="5" id="KW-0175">Coiled coil</keyword>
<name>A0A9P5SNC5_9FUNG</name>
<evidence type="ECO:0000313" key="10">
    <source>
        <dbReference type="Proteomes" id="UP000696485"/>
    </source>
</evidence>
<dbReference type="GO" id="GO:0017177">
    <property type="term" value="C:glucosidase II complex"/>
    <property type="evidence" value="ECO:0007669"/>
    <property type="project" value="TreeGrafter"/>
</dbReference>
<dbReference type="Gene3D" id="2.70.130.10">
    <property type="entry name" value="Mannose-6-phosphate receptor binding domain"/>
    <property type="match status" value="1"/>
</dbReference>
<dbReference type="Proteomes" id="UP000696485">
    <property type="component" value="Unassembled WGS sequence"/>
</dbReference>
<evidence type="ECO:0000259" key="8">
    <source>
        <dbReference type="PROSITE" id="PS51914"/>
    </source>
</evidence>
<evidence type="ECO:0000256" key="3">
    <source>
        <dbReference type="ARBA" id="ARBA00022824"/>
    </source>
</evidence>
<feature type="region of interest" description="Disordered" evidence="6">
    <location>
        <begin position="639"/>
        <end position="670"/>
    </location>
</feature>
<sequence length="1139" mass="128381">MQTRFLTIPLLITIALSLVETNAVSDAPRGVAPSKAKAYSADKAGNWQCLDGSKTIKFAAINDDYCDCPDGSDEPGTSACGKGYYYCANPGHTAAYIKTSRINDGVCDPECCDGSDETDGQIHCPNICEQVGAEARKERERVRAIEKEGSKMLQKYINHGKNAKKELKAKIDKLKAQALTIQQKAETAKDTLDKVNAALQEQLESTKAEREAARKIQLEPIIERQRARLSHAKTVRDNLRSALEDLKANSNKNYHDLVVKSTIAGYDEQLAELAEYAAGAKPVDPSKILTADETMLEAVDETYDMRKEIGAFYVLLKGLKEGYNTDNNDEAVLRAVKVTDEFTPTWQGAFGSIIERLQKSAKKIGLGFLVPETRSEKEVAQEAYNKASTEERRIESEIQDVERKLAMDYGKDERFAQLVDQCFEFKEIDYTYTVCLFGTAKQKSSSDTSLGTFSEWVGGNYDTQLYTGGLKCWNGPDRSVKIVMSCGAQNEIIAVSEPNKCEYLFKFRTPAACRLLDGSESTEENPEPTMPGEITKKHDELYAGDAFRMMGRRKLTKFRYRILVLIYLAMGCIIPYYVMKHAADEQQHQEGMIEQRTGEASTGNPSTIVENGNDSSAPNVGYKRRAFFEDLVGNMAQRPLSGNEAWRPPHQLNAQQPPLRPPSSTHESPHALDSILSPLIQQHRHHRVQYHKQLLETMDESFTLLRKQNKMANVKTRIQYQTLVNTAMLLASDFLHRKLPPELLFEQDQTRIPGTGINTPEKTAQFRALMDQALNQGRWVYEADRNYPDFGGATGWSKKKQNERDRDVTIDRAPFPEAGKYHWEPLLTSGGSDKNAMTGFSTIPWYTNRIQPEDFCRILGPRHIVLVGDLIHYQLHDSIMYNMFDTPQICYGDLACHQGVGHPLCPLPNDVRLKFVRNDLLSPTSSKITKANETRTHHPVEMPWLKDLKLKDTVILGAPHHVMKDQKFRKRLVQTLLKIRLVRPEALVIYRNNPMGHPDCPSKFNGFNADKDKDKKEPQPGHVLQPPSPPKPGAWLSNRTTFGAPPRPLEHDIPVEEILEYPLNWSHYDRQNQMAKVIVEAAGGIYWNVATMTNRRPDGHVGGHDCLSYRRPGPTDEWAVSLYNLFKTIEQVEQATSPS</sequence>
<evidence type="ECO:0000313" key="9">
    <source>
        <dbReference type="EMBL" id="KAF9333915.1"/>
    </source>
</evidence>
<dbReference type="GO" id="GO:0006491">
    <property type="term" value="P:N-glycan processing"/>
    <property type="evidence" value="ECO:0007669"/>
    <property type="project" value="TreeGrafter"/>
</dbReference>
<organism evidence="9 10">
    <name type="scientific">Podila minutissima</name>
    <dbReference type="NCBI Taxonomy" id="64525"/>
    <lineage>
        <taxon>Eukaryota</taxon>
        <taxon>Fungi</taxon>
        <taxon>Fungi incertae sedis</taxon>
        <taxon>Mucoromycota</taxon>
        <taxon>Mortierellomycotina</taxon>
        <taxon>Mortierellomycetes</taxon>
        <taxon>Mortierellales</taxon>
        <taxon>Mortierellaceae</taxon>
        <taxon>Podila</taxon>
    </lineage>
</organism>
<feature type="compositionally biased region" description="Polar residues" evidence="6">
    <location>
        <begin position="598"/>
        <end position="616"/>
    </location>
</feature>
<comment type="caution">
    <text evidence="9">The sequence shown here is derived from an EMBL/GenBank/DDBJ whole genome shotgun (WGS) entry which is preliminary data.</text>
</comment>
<dbReference type="InterPro" id="IPR009011">
    <property type="entry name" value="Man6P_isomerase_rcpt-bd_dom_sf"/>
</dbReference>
<feature type="region of interest" description="Disordered" evidence="6">
    <location>
        <begin position="999"/>
        <end position="1041"/>
    </location>
</feature>
<dbReference type="AlphaFoldDB" id="A0A9P5SNC5"/>
<feature type="region of interest" description="Disordered" evidence="6">
    <location>
        <begin position="593"/>
        <end position="616"/>
    </location>
</feature>
<dbReference type="InterPro" id="IPR036607">
    <property type="entry name" value="PRKCSH"/>
</dbReference>
<gene>
    <name evidence="9" type="ORF">BG006_002983</name>
</gene>
<proteinExistence type="predicted"/>
<feature type="chain" id="PRO_5040455066" description="Glucosidase 2 subunit beta" evidence="7">
    <location>
        <begin position="22"/>
        <end position="1139"/>
    </location>
</feature>
<dbReference type="Pfam" id="PF12999">
    <property type="entry name" value="PRKCSH-like"/>
    <property type="match status" value="1"/>
</dbReference>
<feature type="compositionally biased region" description="Basic and acidic residues" evidence="6">
    <location>
        <begin position="1009"/>
        <end position="1019"/>
    </location>
</feature>
<evidence type="ECO:0000256" key="2">
    <source>
        <dbReference type="ARBA" id="ARBA00022729"/>
    </source>
</evidence>
<keyword evidence="10" id="KW-1185">Reference proteome</keyword>
<feature type="coiled-coil region" evidence="5">
    <location>
        <begin position="128"/>
        <end position="249"/>
    </location>
</feature>
<evidence type="ECO:0000256" key="5">
    <source>
        <dbReference type="SAM" id="Coils"/>
    </source>
</evidence>
<dbReference type="PANTHER" id="PTHR12630:SF1">
    <property type="entry name" value="GLUCOSIDASE 2 SUBUNIT BETA"/>
    <property type="match status" value="1"/>
</dbReference>
<evidence type="ECO:0000256" key="7">
    <source>
        <dbReference type="SAM" id="SignalP"/>
    </source>
</evidence>
<dbReference type="InterPro" id="IPR028146">
    <property type="entry name" value="PRKCSH_N"/>
</dbReference>
<keyword evidence="2 7" id="KW-0732">Signal</keyword>
<dbReference type="SUPFAM" id="SSF50911">
    <property type="entry name" value="Mannose 6-phosphate receptor domain"/>
    <property type="match status" value="1"/>
</dbReference>
<evidence type="ECO:0000256" key="1">
    <source>
        <dbReference type="ARBA" id="ARBA00022387"/>
    </source>
</evidence>
<feature type="domain" description="MRH" evidence="8">
    <location>
        <begin position="420"/>
        <end position="515"/>
    </location>
</feature>
<keyword evidence="4" id="KW-1015">Disulfide bond</keyword>
<keyword evidence="3" id="KW-0256">Endoplasmic reticulum</keyword>
<feature type="coiled-coil region" evidence="5">
    <location>
        <begin position="377"/>
        <end position="404"/>
    </location>
</feature>
<evidence type="ECO:0000256" key="6">
    <source>
        <dbReference type="SAM" id="MobiDB-lite"/>
    </source>
</evidence>
<feature type="signal peptide" evidence="7">
    <location>
        <begin position="1"/>
        <end position="21"/>
    </location>
</feature>
<protein>
    <recommendedName>
        <fullName evidence="1">Glucosidase 2 subunit beta</fullName>
    </recommendedName>
</protein>
<evidence type="ECO:0000256" key="4">
    <source>
        <dbReference type="ARBA" id="ARBA00023157"/>
    </source>
</evidence>
<dbReference type="EMBL" id="JAAAUY010000176">
    <property type="protein sequence ID" value="KAF9333915.1"/>
    <property type="molecule type" value="Genomic_DNA"/>
</dbReference>